<keyword evidence="1 3" id="KW-0560">Oxidoreductase</keyword>
<dbReference type="Gene3D" id="3.40.640.10">
    <property type="entry name" value="Type I PLP-dependent aspartate aminotransferase-like (Major domain)"/>
    <property type="match status" value="1"/>
</dbReference>
<feature type="non-terminal residue" evidence="3">
    <location>
        <position position="336"/>
    </location>
</feature>
<name>A0A7C5L6X9_AQUAO</name>
<evidence type="ECO:0000259" key="2">
    <source>
        <dbReference type="Pfam" id="PF02347"/>
    </source>
</evidence>
<protein>
    <submittedName>
        <fullName evidence="3">Aminomethyl-transferring glycine dehydrogenase subunit GcvPA</fullName>
        <ecNumber evidence="3">1.4.4.2</ecNumber>
    </submittedName>
</protein>
<dbReference type="InterPro" id="IPR049315">
    <property type="entry name" value="GDC-P_N"/>
</dbReference>
<gene>
    <name evidence="3" type="ORF">ENJ61_08830</name>
</gene>
<feature type="domain" description="Glycine cleavage system P-protein N-terminal" evidence="2">
    <location>
        <begin position="2"/>
        <end position="335"/>
    </location>
</feature>
<dbReference type="NCBIfam" id="NF001696">
    <property type="entry name" value="PRK00451.1"/>
    <property type="match status" value="1"/>
</dbReference>
<dbReference type="Proteomes" id="UP000885792">
    <property type="component" value="Unassembled WGS sequence"/>
</dbReference>
<dbReference type="AlphaFoldDB" id="A0A7C5L6X9"/>
<proteinExistence type="predicted"/>
<dbReference type="EC" id="1.4.4.2" evidence="3"/>
<evidence type="ECO:0000256" key="1">
    <source>
        <dbReference type="ARBA" id="ARBA00023002"/>
    </source>
</evidence>
<dbReference type="PANTHER" id="PTHR42806:SF1">
    <property type="entry name" value="GLYCINE DEHYDROGENASE (DECARBOXYLATING)"/>
    <property type="match status" value="1"/>
</dbReference>
<dbReference type="InterPro" id="IPR015421">
    <property type="entry name" value="PyrdxlP-dep_Trfase_major"/>
</dbReference>
<reference evidence="3" key="1">
    <citation type="journal article" date="2020" name="mSystems">
        <title>Genome- and Community-Level Interaction Insights into Carbon Utilization and Element Cycling Functions of Hydrothermarchaeota in Hydrothermal Sediment.</title>
        <authorList>
            <person name="Zhou Z."/>
            <person name="Liu Y."/>
            <person name="Xu W."/>
            <person name="Pan J."/>
            <person name="Luo Z.H."/>
            <person name="Li M."/>
        </authorList>
    </citation>
    <scope>NUCLEOTIDE SEQUENCE [LARGE SCALE GENOMIC DNA]</scope>
    <source>
        <strain evidence="3">HyVt-501</strain>
    </source>
</reference>
<comment type="caution">
    <text evidence="3">The sequence shown here is derived from an EMBL/GenBank/DDBJ whole genome shotgun (WGS) entry which is preliminary data.</text>
</comment>
<dbReference type="Pfam" id="PF02347">
    <property type="entry name" value="GDC-P"/>
    <property type="match status" value="1"/>
</dbReference>
<accession>A0A7C5L6X9</accession>
<dbReference type="InterPro" id="IPR023010">
    <property type="entry name" value="GcvPA"/>
</dbReference>
<dbReference type="GO" id="GO:0004375">
    <property type="term" value="F:glycine dehydrogenase (decarboxylating) activity"/>
    <property type="evidence" value="ECO:0007669"/>
    <property type="project" value="UniProtKB-EC"/>
</dbReference>
<evidence type="ECO:0000313" key="3">
    <source>
        <dbReference type="EMBL" id="HHJ64991.1"/>
    </source>
</evidence>
<dbReference type="PANTHER" id="PTHR42806">
    <property type="entry name" value="GLYCINE CLEAVAGE SYSTEM P-PROTEIN"/>
    <property type="match status" value="1"/>
</dbReference>
<dbReference type="GO" id="GO:0009116">
    <property type="term" value="P:nucleoside metabolic process"/>
    <property type="evidence" value="ECO:0007669"/>
    <property type="project" value="InterPro"/>
</dbReference>
<sequence>MFIPHSEEETRTLLSELGLSSLEDLFAHIDPDLRKPPSGLPEPMSEEELRRFFGEVAGRNKPPVYFAGAGSYDRIIPSAVTYLTERGEFLTAYTPYQAEASQGTLQAIFEYQSLVCELTGMEVANASMYDGASALAEALLMARSLRVKGRKAVLSAGVNPLYRETVRTYLRESGDRIEEVILTREGTTDLEKTEDLLRGGEAYALVVQYPNFLGFIEPIGEIGEIARRYEVPFVVVADPVALALLKPPGEFGADIVVGEGQQLGIPMSFGGPYVGFFATKEKYVRKMPGRLVGLARDANGARAFTLVLQTREQHIRRERATSNICTNQNLLALANL</sequence>
<dbReference type="SUPFAM" id="SSF53383">
    <property type="entry name" value="PLP-dependent transferases"/>
    <property type="match status" value="1"/>
</dbReference>
<dbReference type="EMBL" id="DRNB01000331">
    <property type="protein sequence ID" value="HHJ64991.1"/>
    <property type="molecule type" value="Genomic_DNA"/>
</dbReference>
<organism evidence="3">
    <name type="scientific">Aquifex aeolicus</name>
    <dbReference type="NCBI Taxonomy" id="63363"/>
    <lineage>
        <taxon>Bacteria</taxon>
        <taxon>Pseudomonadati</taxon>
        <taxon>Aquificota</taxon>
        <taxon>Aquificia</taxon>
        <taxon>Aquificales</taxon>
        <taxon>Aquificaceae</taxon>
        <taxon>Aquifex</taxon>
    </lineage>
</organism>
<dbReference type="InterPro" id="IPR015424">
    <property type="entry name" value="PyrdxlP-dep_Trfase"/>
</dbReference>